<proteinExistence type="predicted"/>
<gene>
    <name evidence="1" type="ORF">DXC51_12305</name>
</gene>
<dbReference type="EMBL" id="QVLV01000007">
    <property type="protein sequence ID" value="RGE60359.1"/>
    <property type="molecule type" value="Genomic_DNA"/>
</dbReference>
<evidence type="ECO:0000313" key="2">
    <source>
        <dbReference type="Proteomes" id="UP000260812"/>
    </source>
</evidence>
<name>A0A3E3I514_9FIRM</name>
<organism evidence="1 2">
    <name type="scientific">Eisenbergiella massiliensis</name>
    <dbReference type="NCBI Taxonomy" id="1720294"/>
    <lineage>
        <taxon>Bacteria</taxon>
        <taxon>Bacillati</taxon>
        <taxon>Bacillota</taxon>
        <taxon>Clostridia</taxon>
        <taxon>Lachnospirales</taxon>
        <taxon>Lachnospiraceae</taxon>
        <taxon>Eisenbergiella</taxon>
    </lineage>
</organism>
<comment type="caution">
    <text evidence="1">The sequence shown here is derived from an EMBL/GenBank/DDBJ whole genome shotgun (WGS) entry which is preliminary data.</text>
</comment>
<keyword evidence="2" id="KW-1185">Reference proteome</keyword>
<accession>A0A3E3I514</accession>
<dbReference type="Proteomes" id="UP000260812">
    <property type="component" value="Unassembled WGS sequence"/>
</dbReference>
<sequence>MIAKENERVRSILSETEECLISMMENFLKKRYPDRQEDFYIRARMLYMITDRVSRDILCVGTARQKKDYMELLADEIMHYTFEL</sequence>
<protein>
    <submittedName>
        <fullName evidence="1">Uncharacterized protein</fullName>
    </submittedName>
</protein>
<dbReference type="AlphaFoldDB" id="A0A3E3I514"/>
<reference evidence="1" key="1">
    <citation type="submission" date="2018-08" db="EMBL/GenBank/DDBJ databases">
        <title>A genome reference for cultivated species of the human gut microbiota.</title>
        <authorList>
            <person name="Zou Y."/>
            <person name="Xue W."/>
            <person name="Luo G."/>
        </authorList>
    </citation>
    <scope>NUCLEOTIDE SEQUENCE [LARGE SCALE GENOMIC DNA]</scope>
    <source>
        <strain evidence="1">TF05-5AC</strain>
    </source>
</reference>
<evidence type="ECO:0000313" key="1">
    <source>
        <dbReference type="EMBL" id="RGE60359.1"/>
    </source>
</evidence>